<reference evidence="2 4" key="1">
    <citation type="submission" date="2018-10" db="EMBL/GenBank/DDBJ databases">
        <title>Genomic Encyclopedia of Archaeal and Bacterial Type Strains, Phase II (KMG-II): from individual species to whole genera.</title>
        <authorList>
            <person name="Goeker M."/>
        </authorList>
    </citation>
    <scope>NUCLEOTIDE SEQUENCE [LARGE SCALE GENOMIC DNA]</scope>
    <source>
        <strain evidence="2 4">DSM 19624</strain>
    </source>
</reference>
<dbReference type="EMBL" id="SOPX01000007">
    <property type="protein sequence ID" value="TFB28088.1"/>
    <property type="molecule type" value="Genomic_DNA"/>
</dbReference>
<sequence length="1124" mass="127339">MKNNELNMLVGMLHQASKLEHCLLDTYLYTASTIKSLPEEFALLSNGKPNLRKAIQFEKARQWKQSILGVSHEEMMHLHYVQCLLRALDESPSFALPDRKKDTGNWFISNWDIYQPGETQDEGTEIPLEGLTSKQIKQFILFESTDSLQDSSPFGDQNKALFQKLYEFELDFHLEGILYNIADQQKRDDMKKALNDIYLNLAPSDEGMLKAALLEALPDAEEDLKYVRFQSIGDFYTKGILPLYQQAFDTGKVKNSNLGFNNEMQGFAAGEGFLPVGPVYRSKNYTEFSTANAQNALRYFKNVESIVNEIVEEGEGFEGFEATAERFLAKVTEIGGTRHYLDAWKKDKRNARTKGYSTPPWLADAELCRQSHLYRFVMIYMDMEFEQQLCKNVGTTFSANRDPLPIDMDNHSLKKLVAEMPKQFNACYLVMLSWLSRIYEVKLWETDKDRRLAIEMIATWPMMSLSIRPFLELISFFPVDLKAMFRLDKDALPGLPTDATQLADYFLDNERSEAINKQVDYLALRVLANVSDWAKEQIEVVKANFSGYQAEMIITRLSGLSRLNEFEKQFPFREHGGYSNTMPDLNYQQEFPDAGLFSENPSMLGQEPKDPNEQDRIFEDTLVLKLRFGGFGLVQLSTDPDPPTDESGCTGTHMLHAADGERTLDRALVWQDLPGQKNILREPREKLPPIGVNIIDLTLQVTANSGATAGYVPLQIMQSTGAVQTSGVQQYLEVNGLNDLVKYDSSDVLSTGSSLRLNLLEKDGIRPFLNGDNHLVSKDGEPIDPFIISVTNDQHQNIFQREIYNEGKTLLEMDPLQRVETSRWPTGFDANLDDIPTWLIDHLPADYTQALMQGPPTYLASRADVLYEELNLLLNNGAVMDQNKVDRLISFTERLFLITVPRGTTMGWLSILLNYGHSVSGILKSSESDNPIYDLIERELNLKVSCEPEEKDRTKANSRWVVKYTKGIMDTDAITDLVYGELYIPLQVIPDGRKFNIKKKWVFAPGMKDLVAGYTCDFSKPFWDTFIIEGKVRSITLPSGIKIIETLAEHDTYSYSYTADGVTGIDGYTGSFKVSVMDDNRVELLLEVSFGFENTAAFKTMTTIVGGFFSSTSAALNAHFSPEQ</sequence>
<evidence type="ECO:0000313" key="5">
    <source>
        <dbReference type="Proteomes" id="UP000297429"/>
    </source>
</evidence>
<gene>
    <name evidence="2" type="ORF">BCL90_4225</name>
    <name evidence="3" type="ORF">E3V97_23965</name>
</gene>
<dbReference type="InterPro" id="IPR026820">
    <property type="entry name" value="VioB/RebD_dom"/>
</dbReference>
<dbReference type="InterPro" id="IPR012347">
    <property type="entry name" value="Ferritin-like"/>
</dbReference>
<reference evidence="3 5" key="2">
    <citation type="submission" date="2019-03" db="EMBL/GenBank/DDBJ databases">
        <authorList>
            <person name="He R.-H."/>
        </authorList>
    </citation>
    <scope>NUCLEOTIDE SEQUENCE [LARGE SCALE GENOMIC DNA]</scope>
    <source>
        <strain evidence="3 5">DSM 19624</strain>
    </source>
</reference>
<dbReference type="EMBL" id="RCCK01000014">
    <property type="protein sequence ID" value="RLJ72597.1"/>
    <property type="molecule type" value="Genomic_DNA"/>
</dbReference>
<accession>A0A497XV81</accession>
<keyword evidence="5" id="KW-1185">Reference proteome</keyword>
<protein>
    <submittedName>
        <fullName evidence="2">Ferritin-like protein</fullName>
    </submittedName>
</protein>
<evidence type="ECO:0000313" key="3">
    <source>
        <dbReference type="EMBL" id="TFB28088.1"/>
    </source>
</evidence>
<dbReference type="Gene3D" id="1.20.1260.10">
    <property type="match status" value="1"/>
</dbReference>
<dbReference type="Proteomes" id="UP000297429">
    <property type="component" value="Unassembled WGS sequence"/>
</dbReference>
<dbReference type="InterPro" id="IPR023393">
    <property type="entry name" value="START-like_dom_sf"/>
</dbReference>
<feature type="domain" description="Iminophenyl-pyruvate dimer synthase" evidence="1">
    <location>
        <begin position="13"/>
        <end position="319"/>
    </location>
</feature>
<evidence type="ECO:0000313" key="4">
    <source>
        <dbReference type="Proteomes" id="UP000273898"/>
    </source>
</evidence>
<dbReference type="AlphaFoldDB" id="A0A497XV81"/>
<comment type="caution">
    <text evidence="2">The sequence shown here is derived from an EMBL/GenBank/DDBJ whole genome shotgun (WGS) entry which is preliminary data.</text>
</comment>
<dbReference type="Pfam" id="PF12902">
    <property type="entry name" value="Ferritin-like"/>
    <property type="match status" value="1"/>
</dbReference>
<evidence type="ECO:0000313" key="2">
    <source>
        <dbReference type="EMBL" id="RLJ72597.1"/>
    </source>
</evidence>
<dbReference type="Gene3D" id="3.30.530.20">
    <property type="match status" value="1"/>
</dbReference>
<dbReference type="RefSeq" id="WP_121286545.1">
    <property type="nucleotide sequence ID" value="NZ_RCCK01000014.1"/>
</dbReference>
<dbReference type="Proteomes" id="UP000273898">
    <property type="component" value="Unassembled WGS sequence"/>
</dbReference>
<proteinExistence type="predicted"/>
<dbReference type="OrthoDB" id="9795032at2"/>
<name>A0A497XV81_9SPHI</name>
<evidence type="ECO:0000259" key="1">
    <source>
        <dbReference type="Pfam" id="PF12902"/>
    </source>
</evidence>
<organism evidence="2 4">
    <name type="scientific">Pedobacter alluvionis</name>
    <dbReference type="NCBI Taxonomy" id="475253"/>
    <lineage>
        <taxon>Bacteria</taxon>
        <taxon>Pseudomonadati</taxon>
        <taxon>Bacteroidota</taxon>
        <taxon>Sphingobacteriia</taxon>
        <taxon>Sphingobacteriales</taxon>
        <taxon>Sphingobacteriaceae</taxon>
        <taxon>Pedobacter</taxon>
    </lineage>
</organism>